<keyword evidence="1" id="KW-0614">Plasmid</keyword>
<reference evidence="1 2" key="1">
    <citation type="submission" date="2017-11" db="EMBL/GenBank/DDBJ databases">
        <title>Complete genome of Rhizobium leguminosarum Norway, an ineffective micro-symbiont.</title>
        <authorList>
            <person name="Hoffrichter A."/>
            <person name="Liang J."/>
            <person name="Brachmann A."/>
            <person name="Marin M."/>
        </authorList>
    </citation>
    <scope>NUCLEOTIDE SEQUENCE [LARGE SCALE GENOMIC DNA]</scope>
    <source>
        <strain evidence="1 2">Norway</strain>
        <plasmid evidence="2">Plasmid prln2</plasmid>
    </source>
</reference>
<dbReference type="AlphaFoldDB" id="A0A2K9ZG09"/>
<evidence type="ECO:0000313" key="1">
    <source>
        <dbReference type="EMBL" id="AUW46981.1"/>
    </source>
</evidence>
<name>A0A2K9ZG09_RHILE</name>
<gene>
    <name evidence="1" type="ORF">CUJ84_pRLN2000443</name>
</gene>
<accession>A0A2K9ZG09</accession>
<organism evidence="1 2">
    <name type="scientific">Rhizobium leguminosarum</name>
    <dbReference type="NCBI Taxonomy" id="384"/>
    <lineage>
        <taxon>Bacteria</taxon>
        <taxon>Pseudomonadati</taxon>
        <taxon>Pseudomonadota</taxon>
        <taxon>Alphaproteobacteria</taxon>
        <taxon>Hyphomicrobiales</taxon>
        <taxon>Rhizobiaceae</taxon>
        <taxon>Rhizobium/Agrobacterium group</taxon>
        <taxon>Rhizobium</taxon>
    </lineage>
</organism>
<sequence>MRPADEIARSQWHRNLNAALGYCEPPALRRRRLTIIPPTMRTIPAAFAQNDAGTALI</sequence>
<geneLocation type="plasmid" evidence="2">
    <name>prln2</name>
</geneLocation>
<protein>
    <submittedName>
        <fullName evidence="1">Uncharacterized protein</fullName>
    </submittedName>
</protein>
<proteinExistence type="predicted"/>
<dbReference type="Proteomes" id="UP000238523">
    <property type="component" value="Plasmid pRLN2"/>
</dbReference>
<dbReference type="EMBL" id="CP025014">
    <property type="protein sequence ID" value="AUW46981.1"/>
    <property type="molecule type" value="Genomic_DNA"/>
</dbReference>
<evidence type="ECO:0000313" key="2">
    <source>
        <dbReference type="Proteomes" id="UP000238523"/>
    </source>
</evidence>